<dbReference type="InterPro" id="IPR022398">
    <property type="entry name" value="Peptidase_S8_His-AS"/>
</dbReference>
<dbReference type="InterPro" id="IPR000209">
    <property type="entry name" value="Peptidase_S8/S53_dom"/>
</dbReference>
<dbReference type="PANTHER" id="PTHR43806">
    <property type="entry name" value="PEPTIDASE S8"/>
    <property type="match status" value="1"/>
</dbReference>
<dbReference type="InterPro" id="IPR037045">
    <property type="entry name" value="S8pro/Inhibitor_I9_sf"/>
</dbReference>
<evidence type="ECO:0000259" key="8">
    <source>
        <dbReference type="Pfam" id="PF00082"/>
    </source>
</evidence>
<dbReference type="InterPro" id="IPR036852">
    <property type="entry name" value="Peptidase_S8/S53_dom_sf"/>
</dbReference>
<proteinExistence type="inferred from homology"/>
<dbReference type="InterPro" id="IPR028994">
    <property type="entry name" value="Integrin_alpha_N"/>
</dbReference>
<dbReference type="GO" id="GO:0004252">
    <property type="term" value="F:serine-type endopeptidase activity"/>
    <property type="evidence" value="ECO:0007669"/>
    <property type="project" value="UniProtKB-UniRule"/>
</dbReference>
<dbReference type="SUPFAM" id="SSF52743">
    <property type="entry name" value="Subtilisin-like"/>
    <property type="match status" value="1"/>
</dbReference>
<dbReference type="InterPro" id="IPR034193">
    <property type="entry name" value="PCSK9_ProteinaseK-like"/>
</dbReference>
<dbReference type="PRINTS" id="PR00723">
    <property type="entry name" value="SUBTILISIN"/>
</dbReference>
<dbReference type="Pfam" id="PF00082">
    <property type="entry name" value="Peptidase_S8"/>
    <property type="match status" value="1"/>
</dbReference>
<dbReference type="Gene3D" id="3.40.50.200">
    <property type="entry name" value="Peptidase S8/S53 domain"/>
    <property type="match status" value="1"/>
</dbReference>
<dbReference type="PROSITE" id="PS51892">
    <property type="entry name" value="SUBTILASE"/>
    <property type="match status" value="1"/>
</dbReference>
<keyword evidence="4 5" id="KW-0720">Serine protease</keyword>
<dbReference type="PANTHER" id="PTHR43806:SF11">
    <property type="entry name" value="CEREVISIN-RELATED"/>
    <property type="match status" value="1"/>
</dbReference>
<feature type="active site" description="Charge relay system" evidence="5">
    <location>
        <position position="159"/>
    </location>
</feature>
<keyword evidence="2 5" id="KW-0645">Protease</keyword>
<dbReference type="RefSeq" id="WP_203786749.1">
    <property type="nucleotide sequence ID" value="NZ_BOMV01000077.1"/>
</dbReference>
<feature type="active site" description="Charge relay system" evidence="5">
    <location>
        <position position="348"/>
    </location>
</feature>
<comment type="similarity">
    <text evidence="1 5 6">Belongs to the peptidase S8 family.</text>
</comment>
<feature type="domain" description="Inhibitor I9" evidence="9">
    <location>
        <begin position="68"/>
        <end position="119"/>
    </location>
</feature>
<reference evidence="10" key="1">
    <citation type="submission" date="2021-01" db="EMBL/GenBank/DDBJ databases">
        <title>Whole genome shotgun sequence of Actinoplanes rishiriensis NBRC 108556.</title>
        <authorList>
            <person name="Komaki H."/>
            <person name="Tamura T."/>
        </authorList>
    </citation>
    <scope>NUCLEOTIDE SEQUENCE</scope>
    <source>
        <strain evidence="10">NBRC 108556</strain>
    </source>
</reference>
<keyword evidence="7" id="KW-0732">Signal</keyword>
<dbReference type="InterPro" id="IPR010259">
    <property type="entry name" value="S8pro/Inhibitor_I9"/>
</dbReference>
<evidence type="ECO:0000256" key="6">
    <source>
        <dbReference type="RuleBase" id="RU003355"/>
    </source>
</evidence>
<evidence type="ECO:0000256" key="1">
    <source>
        <dbReference type="ARBA" id="ARBA00011073"/>
    </source>
</evidence>
<dbReference type="SUPFAM" id="SSF69318">
    <property type="entry name" value="Integrin alpha N-terminal domain"/>
    <property type="match status" value="1"/>
</dbReference>
<dbReference type="InterPro" id="IPR015500">
    <property type="entry name" value="Peptidase_S8_subtilisin-rel"/>
</dbReference>
<evidence type="ECO:0000256" key="7">
    <source>
        <dbReference type="SAM" id="SignalP"/>
    </source>
</evidence>
<evidence type="ECO:0000256" key="4">
    <source>
        <dbReference type="ARBA" id="ARBA00022825"/>
    </source>
</evidence>
<dbReference type="InterPro" id="IPR023827">
    <property type="entry name" value="Peptidase_S8_Asp-AS"/>
</dbReference>
<feature type="domain" description="Peptidase S8/S53" evidence="8">
    <location>
        <begin position="152"/>
        <end position="381"/>
    </location>
</feature>
<dbReference type="PROSITE" id="PS00138">
    <property type="entry name" value="SUBTILASE_SER"/>
    <property type="match status" value="1"/>
</dbReference>
<dbReference type="GO" id="GO:0006508">
    <property type="term" value="P:proteolysis"/>
    <property type="evidence" value="ECO:0007669"/>
    <property type="project" value="UniProtKB-KW"/>
</dbReference>
<evidence type="ECO:0000256" key="2">
    <source>
        <dbReference type="ARBA" id="ARBA00022670"/>
    </source>
</evidence>
<evidence type="ECO:0000313" key="11">
    <source>
        <dbReference type="Proteomes" id="UP000636960"/>
    </source>
</evidence>
<evidence type="ECO:0000256" key="5">
    <source>
        <dbReference type="PROSITE-ProRule" id="PRU01240"/>
    </source>
</evidence>
<dbReference type="FunFam" id="3.40.50.200:FF:000014">
    <property type="entry name" value="Proteinase K"/>
    <property type="match status" value="1"/>
</dbReference>
<dbReference type="GO" id="GO:0005615">
    <property type="term" value="C:extracellular space"/>
    <property type="evidence" value="ECO:0007669"/>
    <property type="project" value="TreeGrafter"/>
</dbReference>
<sequence length="645" mass="67358">MRAVRTTTARVLVAVVAAVSAATTALVAPAQAAPDGDLAPLRPAAGKAIAGSYIVIYKSAVTGAARKTLETNLDQGGATLGQRYTGRLNGFAAKLSEAELEQTRRDPNVAFVEPDSLMSVSAGQAASWGLDRINQRNRPLDGAYWANSNGDGVHAYIVDSGIRASHDEFGGRATLDANLMGDGRTDDCLGHGTHVAGTVGGATYGVAPRVRIHAVRVFGYINGACSRNTATSTIVAGVNWVTNNAQRPAVMNMSLGGGVSAAVDAAVQGALNAGVTTTVSAGNSNSDACNASPARVAGAITVGNTTSTDTRAADSSYGACLDLFAPGSAIISAGVSSDSAQATMSGTSMAAPHVAGVAALYLQRRRAATPAQVSAFIVGRTTANLVTSPGAGSPNRLLYSTFDNRGDYNGDGVTDNAVWRPSDGTWYVRNISTVQWGLAGDVPVSGDYNGDGVTDYAVWRPSNGTWYVNGIATVQWGVAGDIPVPGDYDRNGTTDYAVYRPSEGNWYVRNMWTVQWGATGDVPVVGDYNGDGMAEVAVFRPSDGTWHVRLFWSVQWGANGDVPLAGDFNGDGVTEVAVWRPSDGTWHVRLLWSVQWGANGDVPVLGDVNGDALLDIGVWRPSDGNWHWRLFNSVQWGVRGDIPVT</sequence>
<dbReference type="Pfam" id="PF05922">
    <property type="entry name" value="Inhibitor_I9"/>
    <property type="match status" value="1"/>
</dbReference>
<dbReference type="AlphaFoldDB" id="A0A919K5M7"/>
<dbReference type="PROSITE" id="PS00136">
    <property type="entry name" value="SUBTILASE_ASP"/>
    <property type="match status" value="1"/>
</dbReference>
<evidence type="ECO:0000313" key="10">
    <source>
        <dbReference type="EMBL" id="GIE99767.1"/>
    </source>
</evidence>
<gene>
    <name evidence="10" type="ORF">Ari01nite_72320</name>
</gene>
<dbReference type="CDD" id="cd04077">
    <property type="entry name" value="Peptidases_S8_PCSK9_ProteinaseK_like"/>
    <property type="match status" value="1"/>
</dbReference>
<feature type="active site" description="Charge relay system" evidence="5">
    <location>
        <position position="191"/>
    </location>
</feature>
<dbReference type="EMBL" id="BOMV01000077">
    <property type="protein sequence ID" value="GIE99767.1"/>
    <property type="molecule type" value="Genomic_DNA"/>
</dbReference>
<dbReference type="Proteomes" id="UP000636960">
    <property type="component" value="Unassembled WGS sequence"/>
</dbReference>
<evidence type="ECO:0000256" key="3">
    <source>
        <dbReference type="ARBA" id="ARBA00022801"/>
    </source>
</evidence>
<keyword evidence="11" id="KW-1185">Reference proteome</keyword>
<dbReference type="SUPFAM" id="SSF54897">
    <property type="entry name" value="Protease propeptides/inhibitors"/>
    <property type="match status" value="1"/>
</dbReference>
<comment type="caution">
    <text evidence="10">The sequence shown here is derived from an EMBL/GenBank/DDBJ whole genome shotgun (WGS) entry which is preliminary data.</text>
</comment>
<dbReference type="Gene3D" id="3.30.70.80">
    <property type="entry name" value="Peptidase S8 propeptide/proteinase inhibitor I9"/>
    <property type="match status" value="1"/>
</dbReference>
<evidence type="ECO:0000259" key="9">
    <source>
        <dbReference type="Pfam" id="PF05922"/>
    </source>
</evidence>
<keyword evidence="3 5" id="KW-0378">Hydrolase</keyword>
<feature type="chain" id="PRO_5036989043" evidence="7">
    <location>
        <begin position="33"/>
        <end position="645"/>
    </location>
</feature>
<name>A0A919K5M7_9ACTN</name>
<dbReference type="InterPro" id="IPR023828">
    <property type="entry name" value="Peptidase_S8_Ser-AS"/>
</dbReference>
<dbReference type="PROSITE" id="PS00137">
    <property type="entry name" value="SUBTILASE_HIS"/>
    <property type="match status" value="1"/>
</dbReference>
<dbReference type="InterPro" id="IPR050131">
    <property type="entry name" value="Peptidase_S8_subtilisin-like"/>
</dbReference>
<accession>A0A919K5M7</accession>
<organism evidence="10 11">
    <name type="scientific">Paractinoplanes rishiriensis</name>
    <dbReference type="NCBI Taxonomy" id="1050105"/>
    <lineage>
        <taxon>Bacteria</taxon>
        <taxon>Bacillati</taxon>
        <taxon>Actinomycetota</taxon>
        <taxon>Actinomycetes</taxon>
        <taxon>Micromonosporales</taxon>
        <taxon>Micromonosporaceae</taxon>
        <taxon>Paractinoplanes</taxon>
    </lineage>
</organism>
<feature type="signal peptide" evidence="7">
    <location>
        <begin position="1"/>
        <end position="32"/>
    </location>
</feature>
<protein>
    <submittedName>
        <fullName evidence="10">Uncharacterized protein</fullName>
    </submittedName>
</protein>